<protein>
    <submittedName>
        <fullName evidence="2">Uncharacterized protein</fullName>
    </submittedName>
</protein>
<comment type="caution">
    <text evidence="2">The sequence shown here is derived from an EMBL/GenBank/DDBJ whole genome shotgun (WGS) entry which is preliminary data.</text>
</comment>
<feature type="signal peptide" evidence="1">
    <location>
        <begin position="1"/>
        <end position="26"/>
    </location>
</feature>
<keyword evidence="3" id="KW-1185">Reference proteome</keyword>
<accession>A0A7I9VNQ0</accession>
<dbReference type="EMBL" id="BJTG01000005">
    <property type="protein sequence ID" value="GEJ57607.1"/>
    <property type="molecule type" value="Genomic_DNA"/>
</dbReference>
<dbReference type="InterPro" id="IPR006311">
    <property type="entry name" value="TAT_signal"/>
</dbReference>
<dbReference type="Proteomes" id="UP000503640">
    <property type="component" value="Unassembled WGS sequence"/>
</dbReference>
<evidence type="ECO:0000313" key="3">
    <source>
        <dbReference type="Proteomes" id="UP000503640"/>
    </source>
</evidence>
<feature type="chain" id="PRO_5029518520" evidence="1">
    <location>
        <begin position="27"/>
        <end position="148"/>
    </location>
</feature>
<proteinExistence type="predicted"/>
<dbReference type="AlphaFoldDB" id="A0A7I9VNQ0"/>
<sequence>MRSRRTFVALLALALCAALAPAAVHAAPTIPVRVRILKGSRQGPPAVDPRLADLHGQLGKLAYQRWDQVGEQQAAMELDKPLTLPLPDGSTLELTIVDARKDTVTFDVKVAARKTHSRLTISKDQRIVHQVAGEKDGAALFATVRPWP</sequence>
<dbReference type="RefSeq" id="WP_176065354.1">
    <property type="nucleotide sequence ID" value="NZ_BJTG01000005.1"/>
</dbReference>
<keyword evidence="1" id="KW-0732">Signal</keyword>
<reference evidence="3" key="1">
    <citation type="journal article" date="2020" name="Appl. Environ. Microbiol.">
        <title>Diazotrophic Anaeromyxobacter Isolates from Soils.</title>
        <authorList>
            <person name="Masuda Y."/>
            <person name="Yamanaka H."/>
            <person name="Xu Z.X."/>
            <person name="Shiratori Y."/>
            <person name="Aono T."/>
            <person name="Amachi S."/>
            <person name="Senoo K."/>
            <person name="Itoh H."/>
        </authorList>
    </citation>
    <scope>NUCLEOTIDE SEQUENCE [LARGE SCALE GENOMIC DNA]</scope>
    <source>
        <strain evidence="3">R267</strain>
    </source>
</reference>
<gene>
    <name evidence="2" type="ORF">AMYX_23480</name>
</gene>
<evidence type="ECO:0000313" key="2">
    <source>
        <dbReference type="EMBL" id="GEJ57607.1"/>
    </source>
</evidence>
<evidence type="ECO:0000256" key="1">
    <source>
        <dbReference type="SAM" id="SignalP"/>
    </source>
</evidence>
<organism evidence="2 3">
    <name type="scientific">Anaeromyxobacter diazotrophicus</name>
    <dbReference type="NCBI Taxonomy" id="2590199"/>
    <lineage>
        <taxon>Bacteria</taxon>
        <taxon>Pseudomonadati</taxon>
        <taxon>Myxococcota</taxon>
        <taxon>Myxococcia</taxon>
        <taxon>Myxococcales</taxon>
        <taxon>Cystobacterineae</taxon>
        <taxon>Anaeromyxobacteraceae</taxon>
        <taxon>Anaeromyxobacter</taxon>
    </lineage>
</organism>
<dbReference type="PROSITE" id="PS51318">
    <property type="entry name" value="TAT"/>
    <property type="match status" value="1"/>
</dbReference>
<name>A0A7I9VNQ0_9BACT</name>